<dbReference type="CDD" id="cd07095">
    <property type="entry name" value="ALDH_SGSD_AstD"/>
    <property type="match status" value="1"/>
</dbReference>
<accession>A0ABP7P3F8</accession>
<evidence type="ECO:0000256" key="1">
    <source>
        <dbReference type="ARBA" id="ARBA00022503"/>
    </source>
</evidence>
<keyword evidence="1" id="KW-0056">Arginine metabolism</keyword>
<dbReference type="InterPro" id="IPR015590">
    <property type="entry name" value="Aldehyde_DH_dom"/>
</dbReference>
<evidence type="ECO:0000313" key="8">
    <source>
        <dbReference type="Proteomes" id="UP001501337"/>
    </source>
</evidence>
<dbReference type="RefSeq" id="WP_344805249.1">
    <property type="nucleotide sequence ID" value="NZ_BAABBO010000007.1"/>
</dbReference>
<dbReference type="NCBIfam" id="TIGR03240">
    <property type="entry name" value="arg_catab_astD"/>
    <property type="match status" value="1"/>
</dbReference>
<comment type="caution">
    <text evidence="7">The sequence shown here is derived from an EMBL/GenBank/DDBJ whole genome shotgun (WGS) entry which is preliminary data.</text>
</comment>
<dbReference type="InterPro" id="IPR016162">
    <property type="entry name" value="Ald_DH_N"/>
</dbReference>
<gene>
    <name evidence="7" type="primary">astD</name>
    <name evidence="7" type="ORF">GCM10022278_16840</name>
</gene>
<evidence type="ECO:0000313" key="7">
    <source>
        <dbReference type="EMBL" id="GAA3959127.1"/>
    </source>
</evidence>
<dbReference type="Proteomes" id="UP001501337">
    <property type="component" value="Unassembled WGS sequence"/>
</dbReference>
<dbReference type="NCBIfam" id="NF006992">
    <property type="entry name" value="PRK09457.1"/>
    <property type="match status" value="1"/>
</dbReference>
<dbReference type="PANTHER" id="PTHR11699">
    <property type="entry name" value="ALDEHYDE DEHYDROGENASE-RELATED"/>
    <property type="match status" value="1"/>
</dbReference>
<name>A0ABP7P3F8_9GAMM</name>
<dbReference type="SUPFAM" id="SSF53720">
    <property type="entry name" value="ALDH-like"/>
    <property type="match status" value="1"/>
</dbReference>
<dbReference type="InterPro" id="IPR029510">
    <property type="entry name" value="Ald_DH_CS_GLU"/>
</dbReference>
<dbReference type="InterPro" id="IPR017649">
    <property type="entry name" value="SuccinylGlu_semiald_DH_AstD"/>
</dbReference>
<feature type="domain" description="Aldehyde dehydrogenase" evidence="6">
    <location>
        <begin position="17"/>
        <end position="441"/>
    </location>
</feature>
<organism evidence="7 8">
    <name type="scientific">Allohahella marinimesophila</name>
    <dbReference type="NCBI Taxonomy" id="1054972"/>
    <lineage>
        <taxon>Bacteria</taxon>
        <taxon>Pseudomonadati</taxon>
        <taxon>Pseudomonadota</taxon>
        <taxon>Gammaproteobacteria</taxon>
        <taxon>Oceanospirillales</taxon>
        <taxon>Hahellaceae</taxon>
        <taxon>Allohahella</taxon>
    </lineage>
</organism>
<evidence type="ECO:0000256" key="3">
    <source>
        <dbReference type="ARBA" id="ARBA00023027"/>
    </source>
</evidence>
<dbReference type="InterPro" id="IPR016163">
    <property type="entry name" value="Ald_DH_C"/>
</dbReference>
<evidence type="ECO:0000259" key="6">
    <source>
        <dbReference type="Pfam" id="PF00171"/>
    </source>
</evidence>
<dbReference type="Gene3D" id="3.40.309.10">
    <property type="entry name" value="Aldehyde Dehydrogenase, Chain A, domain 2"/>
    <property type="match status" value="1"/>
</dbReference>
<keyword evidence="3" id="KW-0520">NAD</keyword>
<dbReference type="InterPro" id="IPR016160">
    <property type="entry name" value="Ald_DH_CS_CYS"/>
</dbReference>
<dbReference type="Gene3D" id="3.40.605.10">
    <property type="entry name" value="Aldehyde Dehydrogenase, Chain A, domain 1"/>
    <property type="match status" value="1"/>
</dbReference>
<dbReference type="Pfam" id="PF00171">
    <property type="entry name" value="Aldedh"/>
    <property type="match status" value="1"/>
</dbReference>
<comment type="similarity">
    <text evidence="5">Belongs to the aldehyde dehydrogenase family.</text>
</comment>
<reference evidence="8" key="1">
    <citation type="journal article" date="2019" name="Int. J. Syst. Evol. Microbiol.">
        <title>The Global Catalogue of Microorganisms (GCM) 10K type strain sequencing project: providing services to taxonomists for standard genome sequencing and annotation.</title>
        <authorList>
            <consortium name="The Broad Institute Genomics Platform"/>
            <consortium name="The Broad Institute Genome Sequencing Center for Infectious Disease"/>
            <person name="Wu L."/>
            <person name="Ma J."/>
        </authorList>
    </citation>
    <scope>NUCLEOTIDE SEQUENCE [LARGE SCALE GENOMIC DNA]</scope>
    <source>
        <strain evidence="8">JCM 17555</strain>
    </source>
</reference>
<dbReference type="InterPro" id="IPR016161">
    <property type="entry name" value="Ald_DH/histidinol_DH"/>
</dbReference>
<dbReference type="EMBL" id="BAABBO010000007">
    <property type="protein sequence ID" value="GAA3959127.1"/>
    <property type="molecule type" value="Genomic_DNA"/>
</dbReference>
<keyword evidence="2 5" id="KW-0560">Oxidoreductase</keyword>
<dbReference type="PROSITE" id="PS00070">
    <property type="entry name" value="ALDEHYDE_DEHYDR_CYS"/>
    <property type="match status" value="1"/>
</dbReference>
<proteinExistence type="inferred from homology"/>
<evidence type="ECO:0000256" key="2">
    <source>
        <dbReference type="ARBA" id="ARBA00023002"/>
    </source>
</evidence>
<dbReference type="PROSITE" id="PS00687">
    <property type="entry name" value="ALDEHYDE_DEHYDR_GLU"/>
    <property type="match status" value="1"/>
</dbReference>
<evidence type="ECO:0000256" key="5">
    <source>
        <dbReference type="RuleBase" id="RU003345"/>
    </source>
</evidence>
<feature type="active site" evidence="4">
    <location>
        <position position="224"/>
    </location>
</feature>
<protein>
    <submittedName>
        <fullName evidence="7">Succinylglutamate-semialdehyde dehydrogenase</fullName>
    </submittedName>
</protein>
<keyword evidence="8" id="KW-1185">Reference proteome</keyword>
<sequence length="471" mass="49917">MTSQADDTSAPDGAQAGQQVDSAVLRAKEALKAWAGQSFDARADICRRFANWLGDNIEEAAHAIGRETGKPLWESRTEVQAMIGKVDISIRAYHERCPEKSTDTPAGTSVLRHRPHGVLAVFGPYNFPGHLPNGHIVPALLAGNTVVFKPSELTPRFGDFMHRGWIAAGLPDGILNIVHGGPDIGKALAAHHGINGLLFTGSSSTGAIIHEQYGAHPGKILALEMGGNNALILASPFPEAAAVMMTLQSAFLSAGQRCTCSRRLIVEKGPEGDRFLQALIKATEGISIGAYDQEPQPFMGRLISERAADQVLAAQAELVSLGGTLLLESTHIHDDKAFLSPGIVDVTDIKDLPDREVFGPLLQVQRYEHFDEALQLANATEFGLAGGIITNDRTRYEAAFDASHVGIFNWNKPLTGASSGAPFGGVGASGNHRPSAYYAADYCAYPVASLVDEQARLPASAPVGLVLPGAG</sequence>
<evidence type="ECO:0000256" key="4">
    <source>
        <dbReference type="PROSITE-ProRule" id="PRU10007"/>
    </source>
</evidence>